<evidence type="ECO:0000256" key="1">
    <source>
        <dbReference type="SAM" id="MobiDB-lite"/>
    </source>
</evidence>
<reference evidence="3" key="1">
    <citation type="journal article" date="2017" name="Genome Biol.">
        <title>Comparative genomics reveals high biological diversity and specific adaptations in the industrially and medically important fungal genus Aspergillus.</title>
        <authorList>
            <person name="de Vries R.P."/>
            <person name="Riley R."/>
            <person name="Wiebenga A."/>
            <person name="Aguilar-Osorio G."/>
            <person name="Amillis S."/>
            <person name="Uchima C.A."/>
            <person name="Anderluh G."/>
            <person name="Asadollahi M."/>
            <person name="Askin M."/>
            <person name="Barry K."/>
            <person name="Battaglia E."/>
            <person name="Bayram O."/>
            <person name="Benocci T."/>
            <person name="Braus-Stromeyer S.A."/>
            <person name="Caldana C."/>
            <person name="Canovas D."/>
            <person name="Cerqueira G.C."/>
            <person name="Chen F."/>
            <person name="Chen W."/>
            <person name="Choi C."/>
            <person name="Clum A."/>
            <person name="Dos Santos R.A."/>
            <person name="Damasio A.R."/>
            <person name="Diallinas G."/>
            <person name="Emri T."/>
            <person name="Fekete E."/>
            <person name="Flipphi M."/>
            <person name="Freyberg S."/>
            <person name="Gallo A."/>
            <person name="Gournas C."/>
            <person name="Habgood R."/>
            <person name="Hainaut M."/>
            <person name="Harispe M.L."/>
            <person name="Henrissat B."/>
            <person name="Hilden K.S."/>
            <person name="Hope R."/>
            <person name="Hossain A."/>
            <person name="Karabika E."/>
            <person name="Karaffa L."/>
            <person name="Karanyi Z."/>
            <person name="Krasevec N."/>
            <person name="Kuo A."/>
            <person name="Kusch H."/>
            <person name="LaButti K."/>
            <person name="Lagendijk E.L."/>
            <person name="Lapidus A."/>
            <person name="Levasseur A."/>
            <person name="Lindquist E."/>
            <person name="Lipzen A."/>
            <person name="Logrieco A.F."/>
            <person name="MacCabe A."/>
            <person name="Maekelae M.R."/>
            <person name="Malavazi I."/>
            <person name="Melin P."/>
            <person name="Meyer V."/>
            <person name="Mielnichuk N."/>
            <person name="Miskei M."/>
            <person name="Molnar A.P."/>
            <person name="Mule G."/>
            <person name="Ngan C.Y."/>
            <person name="Orejas M."/>
            <person name="Orosz E."/>
            <person name="Ouedraogo J.P."/>
            <person name="Overkamp K.M."/>
            <person name="Park H.-S."/>
            <person name="Perrone G."/>
            <person name="Piumi F."/>
            <person name="Punt P.J."/>
            <person name="Ram A.F."/>
            <person name="Ramon A."/>
            <person name="Rauscher S."/>
            <person name="Record E."/>
            <person name="Riano-Pachon D.M."/>
            <person name="Robert V."/>
            <person name="Roehrig J."/>
            <person name="Ruller R."/>
            <person name="Salamov A."/>
            <person name="Salih N.S."/>
            <person name="Samson R.A."/>
            <person name="Sandor E."/>
            <person name="Sanguinetti M."/>
            <person name="Schuetze T."/>
            <person name="Sepcic K."/>
            <person name="Shelest E."/>
            <person name="Sherlock G."/>
            <person name="Sophianopoulou V."/>
            <person name="Squina F.M."/>
            <person name="Sun H."/>
            <person name="Susca A."/>
            <person name="Todd R.B."/>
            <person name="Tsang A."/>
            <person name="Unkles S.E."/>
            <person name="van de Wiele N."/>
            <person name="van Rossen-Uffink D."/>
            <person name="Oliveira J.V."/>
            <person name="Vesth T.C."/>
            <person name="Visser J."/>
            <person name="Yu J.-H."/>
            <person name="Zhou M."/>
            <person name="Andersen M.R."/>
            <person name="Archer D.B."/>
            <person name="Baker S.E."/>
            <person name="Benoit I."/>
            <person name="Brakhage A.A."/>
            <person name="Braus G.H."/>
            <person name="Fischer R."/>
            <person name="Frisvad J.C."/>
            <person name="Goldman G.H."/>
            <person name="Houbraken J."/>
            <person name="Oakley B."/>
            <person name="Pocsi I."/>
            <person name="Scazzocchio C."/>
            <person name="Seiboth B."/>
            <person name="vanKuyk P.A."/>
            <person name="Wortman J."/>
            <person name="Dyer P.S."/>
            <person name="Grigoriev I.V."/>
        </authorList>
    </citation>
    <scope>NUCLEOTIDE SEQUENCE [LARGE SCALE GENOMIC DNA]</scope>
    <source>
        <strain evidence="3">CBS 583.65</strain>
    </source>
</reference>
<sequence>MVGSHQDVSADWFASPLNNSLQARNQTIHEHGRGHREEQNSESNQVQGSVKSMKNAKTWASNADSPI</sequence>
<proteinExistence type="predicted"/>
<dbReference type="VEuPathDB" id="FungiDB:ASPVEDRAFT_45204"/>
<evidence type="ECO:0000313" key="2">
    <source>
        <dbReference type="EMBL" id="OJJ05696.1"/>
    </source>
</evidence>
<dbReference type="RefSeq" id="XP_040671458.1">
    <property type="nucleotide sequence ID" value="XM_040813229.1"/>
</dbReference>
<dbReference type="Proteomes" id="UP000184073">
    <property type="component" value="Unassembled WGS sequence"/>
</dbReference>
<accession>A0A1L9PW94</accession>
<dbReference type="GeneID" id="63728740"/>
<evidence type="ECO:0000313" key="3">
    <source>
        <dbReference type="Proteomes" id="UP000184073"/>
    </source>
</evidence>
<feature type="region of interest" description="Disordered" evidence="1">
    <location>
        <begin position="1"/>
        <end position="67"/>
    </location>
</feature>
<feature type="compositionally biased region" description="Polar residues" evidence="1">
    <location>
        <begin position="41"/>
        <end position="52"/>
    </location>
</feature>
<feature type="compositionally biased region" description="Polar residues" evidence="1">
    <location>
        <begin position="58"/>
        <end position="67"/>
    </location>
</feature>
<organism evidence="2 3">
    <name type="scientific">Aspergillus versicolor CBS 583.65</name>
    <dbReference type="NCBI Taxonomy" id="1036611"/>
    <lineage>
        <taxon>Eukaryota</taxon>
        <taxon>Fungi</taxon>
        <taxon>Dikarya</taxon>
        <taxon>Ascomycota</taxon>
        <taxon>Pezizomycotina</taxon>
        <taxon>Eurotiomycetes</taxon>
        <taxon>Eurotiomycetidae</taxon>
        <taxon>Eurotiales</taxon>
        <taxon>Aspergillaceae</taxon>
        <taxon>Aspergillus</taxon>
        <taxon>Aspergillus subgen. Nidulantes</taxon>
    </lineage>
</organism>
<dbReference type="EMBL" id="KV878133">
    <property type="protein sequence ID" value="OJJ05696.1"/>
    <property type="molecule type" value="Genomic_DNA"/>
</dbReference>
<feature type="compositionally biased region" description="Polar residues" evidence="1">
    <location>
        <begin position="16"/>
        <end position="26"/>
    </location>
</feature>
<protein>
    <submittedName>
        <fullName evidence="2">Uncharacterized protein</fullName>
    </submittedName>
</protein>
<gene>
    <name evidence="2" type="ORF">ASPVEDRAFT_45204</name>
</gene>
<dbReference type="AlphaFoldDB" id="A0A1L9PW94"/>
<keyword evidence="3" id="KW-1185">Reference proteome</keyword>
<feature type="compositionally biased region" description="Basic and acidic residues" evidence="1">
    <location>
        <begin position="27"/>
        <end position="39"/>
    </location>
</feature>
<name>A0A1L9PW94_ASPVE</name>